<dbReference type="Proteomes" id="UP000250235">
    <property type="component" value="Unassembled WGS sequence"/>
</dbReference>
<gene>
    <name evidence="1" type="ORF">F511_40493</name>
</gene>
<sequence>MPKDLKAATRQLDNNSIAGANQLEDNSHRMYTEYMGATHSSHRLTVPVGRLRDGSYPRASSSKVYGSYPLVLNPGILTQTTQNQENKYEVKPQYEELSKQLIMQHAIINDMKCMSAIKDRIARPVYQLENHLSRASIPRTVYQSGKSSVCDLQSPSALHSSVKPAVALNKNQQQPTDVAFAKEHQNDAASTNKNDAVALQHLTTDFFPNNQQLVALNNSNDVVKDTSPLMPTADQKRCTQNAAF</sequence>
<accession>A0A2Z7BSQ9</accession>
<dbReference type="AlphaFoldDB" id="A0A2Z7BSQ9"/>
<reference evidence="1 2" key="1">
    <citation type="journal article" date="2015" name="Proc. Natl. Acad. Sci. U.S.A.">
        <title>The resurrection genome of Boea hygrometrica: A blueprint for survival of dehydration.</title>
        <authorList>
            <person name="Xiao L."/>
            <person name="Yang G."/>
            <person name="Zhang L."/>
            <person name="Yang X."/>
            <person name="Zhao S."/>
            <person name="Ji Z."/>
            <person name="Zhou Q."/>
            <person name="Hu M."/>
            <person name="Wang Y."/>
            <person name="Chen M."/>
            <person name="Xu Y."/>
            <person name="Jin H."/>
            <person name="Xiao X."/>
            <person name="Hu G."/>
            <person name="Bao F."/>
            <person name="Hu Y."/>
            <person name="Wan P."/>
            <person name="Li L."/>
            <person name="Deng X."/>
            <person name="Kuang T."/>
            <person name="Xiang C."/>
            <person name="Zhu J.K."/>
            <person name="Oliver M.J."/>
            <person name="He Y."/>
        </authorList>
    </citation>
    <scope>NUCLEOTIDE SEQUENCE [LARGE SCALE GENOMIC DNA]</scope>
    <source>
        <strain evidence="2">cv. XS01</strain>
    </source>
</reference>
<name>A0A2Z7BSQ9_9LAMI</name>
<dbReference type="EMBL" id="KV004644">
    <property type="protein sequence ID" value="KZV35327.1"/>
    <property type="molecule type" value="Genomic_DNA"/>
</dbReference>
<evidence type="ECO:0000313" key="1">
    <source>
        <dbReference type="EMBL" id="KZV35327.1"/>
    </source>
</evidence>
<organism evidence="1 2">
    <name type="scientific">Dorcoceras hygrometricum</name>
    <dbReference type="NCBI Taxonomy" id="472368"/>
    <lineage>
        <taxon>Eukaryota</taxon>
        <taxon>Viridiplantae</taxon>
        <taxon>Streptophyta</taxon>
        <taxon>Embryophyta</taxon>
        <taxon>Tracheophyta</taxon>
        <taxon>Spermatophyta</taxon>
        <taxon>Magnoliopsida</taxon>
        <taxon>eudicotyledons</taxon>
        <taxon>Gunneridae</taxon>
        <taxon>Pentapetalae</taxon>
        <taxon>asterids</taxon>
        <taxon>lamiids</taxon>
        <taxon>Lamiales</taxon>
        <taxon>Gesneriaceae</taxon>
        <taxon>Didymocarpoideae</taxon>
        <taxon>Trichosporeae</taxon>
        <taxon>Loxocarpinae</taxon>
        <taxon>Dorcoceras</taxon>
    </lineage>
</organism>
<protein>
    <submittedName>
        <fullName evidence="1">Uncharacterized protein</fullName>
    </submittedName>
</protein>
<keyword evidence="2" id="KW-1185">Reference proteome</keyword>
<proteinExistence type="predicted"/>
<evidence type="ECO:0000313" key="2">
    <source>
        <dbReference type="Proteomes" id="UP000250235"/>
    </source>
</evidence>